<name>K0SQF1_THAOC</name>
<evidence type="ECO:0000256" key="5">
    <source>
        <dbReference type="SAM" id="MobiDB-lite"/>
    </source>
</evidence>
<comment type="caution">
    <text evidence="7">The sequence shown here is derived from an EMBL/GenBank/DDBJ whole genome shotgun (WGS) entry which is preliminary data.</text>
</comment>
<evidence type="ECO:0000313" key="7">
    <source>
        <dbReference type="EMBL" id="EJK67605.1"/>
    </source>
</evidence>
<dbReference type="InterPro" id="IPR007854">
    <property type="entry name" value="Fip1_dom"/>
</dbReference>
<feature type="domain" description="Pre-mRNA polyadenylation factor Fip1" evidence="6">
    <location>
        <begin position="133"/>
        <end position="179"/>
    </location>
</feature>
<dbReference type="Proteomes" id="UP000266841">
    <property type="component" value="Unassembled WGS sequence"/>
</dbReference>
<keyword evidence="8" id="KW-1185">Reference proteome</keyword>
<comment type="subcellular location">
    <subcellularLocation>
        <location evidence="1">Nucleus</location>
    </subcellularLocation>
</comment>
<feature type="compositionally biased region" description="Basic and acidic residues" evidence="5">
    <location>
        <begin position="242"/>
        <end position="261"/>
    </location>
</feature>
<dbReference type="GO" id="GO:0005847">
    <property type="term" value="C:mRNA cleavage and polyadenylation specificity factor complex"/>
    <property type="evidence" value="ECO:0007669"/>
    <property type="project" value="TreeGrafter"/>
</dbReference>
<dbReference type="PANTHER" id="PTHR13484:SF0">
    <property type="entry name" value="PRE-MRNA 3'-END-PROCESSING FACTOR FIP1"/>
    <property type="match status" value="1"/>
</dbReference>
<feature type="region of interest" description="Disordered" evidence="5">
    <location>
        <begin position="117"/>
        <end position="158"/>
    </location>
</feature>
<reference evidence="7 8" key="1">
    <citation type="journal article" date="2012" name="Genome Biol.">
        <title>Genome and low-iron response of an oceanic diatom adapted to chronic iron limitation.</title>
        <authorList>
            <person name="Lommer M."/>
            <person name="Specht M."/>
            <person name="Roy A.S."/>
            <person name="Kraemer L."/>
            <person name="Andreson R."/>
            <person name="Gutowska M.A."/>
            <person name="Wolf J."/>
            <person name="Bergner S.V."/>
            <person name="Schilhabel M.B."/>
            <person name="Klostermeier U.C."/>
            <person name="Beiko R.G."/>
            <person name="Rosenstiel P."/>
            <person name="Hippler M."/>
            <person name="Laroche J."/>
        </authorList>
    </citation>
    <scope>NUCLEOTIDE SEQUENCE [LARGE SCALE GENOMIC DNA]</scope>
    <source>
        <strain evidence="7 8">CCMP1005</strain>
    </source>
</reference>
<evidence type="ECO:0000256" key="3">
    <source>
        <dbReference type="ARBA" id="ARBA00022664"/>
    </source>
</evidence>
<sequence>MGLMRRGGLGNLVGQPQMNRTWVRGEDADKENGDDGEGAGTPSRTRRTRASSTRPRGWRCRTAGSRPRGPRPAYWSRPRTPDGTPASSPRGPRSTYGWTSEWIPSFISAFASHFSNSPHPLLRRQKFSTEKNRIEDKPWDRPPNPSNPSGGGGDVTEYFNYGMDEHDWAEYAEGQLAIRQELTDAARQKRPPDPGIVPVVPRAPRQQGERVAVARRDGGDAGGEGGDEGGAEMGAELGPLAAKKESKDADGGDAGDEVKKEEEEEEIVGVNLVGAWGAGASKDSVLHRLIVEQ</sequence>
<feature type="region of interest" description="Disordered" evidence="5">
    <location>
        <begin position="1"/>
        <end position="94"/>
    </location>
</feature>
<dbReference type="EMBL" id="AGNL01012896">
    <property type="protein sequence ID" value="EJK67605.1"/>
    <property type="molecule type" value="Genomic_DNA"/>
</dbReference>
<feature type="compositionally biased region" description="Basic and acidic residues" evidence="5">
    <location>
        <begin position="23"/>
        <end position="33"/>
    </location>
</feature>
<proteinExistence type="inferred from homology"/>
<accession>K0SQF1</accession>
<evidence type="ECO:0000256" key="2">
    <source>
        <dbReference type="ARBA" id="ARBA00007459"/>
    </source>
</evidence>
<comment type="similarity">
    <text evidence="2">Belongs to the FIP1 family.</text>
</comment>
<dbReference type="InterPro" id="IPR051187">
    <property type="entry name" value="Pre-mRNA_3'-end_processing_reg"/>
</dbReference>
<feature type="region of interest" description="Disordered" evidence="5">
    <location>
        <begin position="185"/>
        <end position="265"/>
    </location>
</feature>
<keyword evidence="4" id="KW-0539">Nucleus</keyword>
<dbReference type="Pfam" id="PF05182">
    <property type="entry name" value="Fip1"/>
    <property type="match status" value="1"/>
</dbReference>
<protein>
    <recommendedName>
        <fullName evidence="6">Pre-mRNA polyadenylation factor Fip1 domain-containing protein</fullName>
    </recommendedName>
</protein>
<evidence type="ECO:0000256" key="1">
    <source>
        <dbReference type="ARBA" id="ARBA00004123"/>
    </source>
</evidence>
<dbReference type="OrthoDB" id="44464at2759"/>
<feature type="compositionally biased region" description="Basic and acidic residues" evidence="5">
    <location>
        <begin position="127"/>
        <end position="140"/>
    </location>
</feature>
<organism evidence="7 8">
    <name type="scientific">Thalassiosira oceanica</name>
    <name type="common">Marine diatom</name>
    <dbReference type="NCBI Taxonomy" id="159749"/>
    <lineage>
        <taxon>Eukaryota</taxon>
        <taxon>Sar</taxon>
        <taxon>Stramenopiles</taxon>
        <taxon>Ochrophyta</taxon>
        <taxon>Bacillariophyta</taxon>
        <taxon>Coscinodiscophyceae</taxon>
        <taxon>Thalassiosirophycidae</taxon>
        <taxon>Thalassiosirales</taxon>
        <taxon>Thalassiosiraceae</taxon>
        <taxon>Thalassiosira</taxon>
    </lineage>
</organism>
<feature type="compositionally biased region" description="Gly residues" evidence="5">
    <location>
        <begin position="1"/>
        <end position="11"/>
    </location>
</feature>
<evidence type="ECO:0000259" key="6">
    <source>
        <dbReference type="Pfam" id="PF05182"/>
    </source>
</evidence>
<dbReference type="AlphaFoldDB" id="K0SQF1"/>
<evidence type="ECO:0000256" key="4">
    <source>
        <dbReference type="ARBA" id="ARBA00023242"/>
    </source>
</evidence>
<dbReference type="PANTHER" id="PTHR13484">
    <property type="entry name" value="FIP1-LIKE 1 PROTEIN"/>
    <property type="match status" value="1"/>
</dbReference>
<gene>
    <name evidence="7" type="ORF">THAOC_11339</name>
</gene>
<feature type="non-terminal residue" evidence="7">
    <location>
        <position position="293"/>
    </location>
</feature>
<evidence type="ECO:0000313" key="8">
    <source>
        <dbReference type="Proteomes" id="UP000266841"/>
    </source>
</evidence>
<dbReference type="GO" id="GO:0006397">
    <property type="term" value="P:mRNA processing"/>
    <property type="evidence" value="ECO:0007669"/>
    <property type="project" value="UniProtKB-KW"/>
</dbReference>
<dbReference type="eggNOG" id="ENOG502SVYV">
    <property type="taxonomic scope" value="Eukaryota"/>
</dbReference>
<keyword evidence="3" id="KW-0507">mRNA processing</keyword>